<evidence type="ECO:0000256" key="4">
    <source>
        <dbReference type="RuleBase" id="RU003744"/>
    </source>
</evidence>
<reference evidence="7 8" key="1">
    <citation type="journal article" date="2015" name="Genome Announc.">
        <title>Complete Genome Sequence of Steroid-Transforming Nocardioides simplex VKM Ac-2033D.</title>
        <authorList>
            <person name="Shtratnikova V.Y."/>
            <person name="Schelkunov M.I."/>
            <person name="Pekov Y.A."/>
            <person name="Fokina V.V."/>
            <person name="Logacheva M.D."/>
            <person name="Sokolov S.L."/>
            <person name="Bragin E.Y."/>
            <person name="Ashapkin V.V."/>
            <person name="Donova M.V."/>
        </authorList>
    </citation>
    <scope>NUCLEOTIDE SEQUENCE [LARGE SCALE GENOMIC DNA]</scope>
    <source>
        <strain evidence="7 8">VKM Ac-2033D</strain>
    </source>
</reference>
<dbReference type="Pfam" id="PF00497">
    <property type="entry name" value="SBP_bac_3"/>
    <property type="match status" value="1"/>
</dbReference>
<dbReference type="CDD" id="cd13690">
    <property type="entry name" value="PBP2_GluB"/>
    <property type="match status" value="1"/>
</dbReference>
<feature type="chain" id="PRO_5043568047" evidence="6">
    <location>
        <begin position="26"/>
        <end position="309"/>
    </location>
</feature>
<comment type="similarity">
    <text evidence="1 4">Belongs to the bacterial solute-binding protein 3 family.</text>
</comment>
<dbReference type="AlphaFoldDB" id="A0A0A1DLP4"/>
<evidence type="ECO:0000313" key="7">
    <source>
        <dbReference type="EMBL" id="AIY18346.1"/>
    </source>
</evidence>
<gene>
    <name evidence="7" type="ORF">KR76_19075</name>
</gene>
<dbReference type="GO" id="GO:0006865">
    <property type="term" value="P:amino acid transport"/>
    <property type="evidence" value="ECO:0007669"/>
    <property type="project" value="TreeGrafter"/>
</dbReference>
<dbReference type="SMART" id="SM00062">
    <property type="entry name" value="PBPb"/>
    <property type="match status" value="1"/>
</dbReference>
<dbReference type="PANTHER" id="PTHR30085:SF6">
    <property type="entry name" value="ABC TRANSPORTER GLUTAMINE-BINDING PROTEIN GLNH"/>
    <property type="match status" value="1"/>
</dbReference>
<dbReference type="InterPro" id="IPR051455">
    <property type="entry name" value="Bact_solute-bind_prot3"/>
</dbReference>
<dbReference type="SUPFAM" id="SSF53850">
    <property type="entry name" value="Periplasmic binding protein-like II"/>
    <property type="match status" value="1"/>
</dbReference>
<evidence type="ECO:0000256" key="6">
    <source>
        <dbReference type="SAM" id="SignalP"/>
    </source>
</evidence>
<dbReference type="KEGG" id="psim:KR76_19075"/>
<evidence type="ECO:0000313" key="8">
    <source>
        <dbReference type="Proteomes" id="UP000030300"/>
    </source>
</evidence>
<dbReference type="Proteomes" id="UP000030300">
    <property type="component" value="Chromosome"/>
</dbReference>
<feature type="region of interest" description="Disordered" evidence="5">
    <location>
        <begin position="29"/>
        <end position="56"/>
    </location>
</feature>
<dbReference type="GO" id="GO:0030288">
    <property type="term" value="C:outer membrane-bounded periplasmic space"/>
    <property type="evidence" value="ECO:0007669"/>
    <property type="project" value="TreeGrafter"/>
</dbReference>
<dbReference type="Gene3D" id="3.40.190.10">
    <property type="entry name" value="Periplasmic binding protein-like II"/>
    <property type="match status" value="2"/>
</dbReference>
<proteinExistence type="inferred from homology"/>
<dbReference type="STRING" id="2045.KR76_19075"/>
<dbReference type="InterPro" id="IPR001638">
    <property type="entry name" value="Solute-binding_3/MltF_N"/>
</dbReference>
<feature type="compositionally biased region" description="Polar residues" evidence="5">
    <location>
        <begin position="39"/>
        <end position="56"/>
    </location>
</feature>
<protein>
    <submittedName>
        <fullName evidence="7">Glutamine ABC transporter, periplasmic glutamine-binding protein</fullName>
    </submittedName>
</protein>
<dbReference type="PROSITE" id="PS51257">
    <property type="entry name" value="PROKAR_LIPOPROTEIN"/>
    <property type="match status" value="1"/>
</dbReference>
<dbReference type="GeneID" id="96610910"/>
<keyword evidence="3 6" id="KW-0732">Signal</keyword>
<sequence length="309" mass="32834">MSRSRTLAATLAAAAVLLAACGYDATPVPKAQPAEPKAASSSEPVQCDNPTQSYAPSNDRAKAVAELKNKGRLVVGVSGDTFQMGFSDPVDGELKGFDIEFAKAIAKALGVTLDLRVISAADRTELLKNGTIDMVARNMTVNCERWEQVAFSSVYYNATQKVLVRRDQAASYQGPESLSGKKVCAPTATTSLARITEVAPGAEPVGASNHTGCLILFQKGDVDAITGDDTVLAGLAAQDPYAVVPPQQTKLSDEPYGLAFNEDAVDLVRFANSVLQQMRTDGEWQDAYATWLKPYLKVDTAPPAPAYGR</sequence>
<keyword evidence="8" id="KW-1185">Reference proteome</keyword>
<dbReference type="PANTHER" id="PTHR30085">
    <property type="entry name" value="AMINO ACID ABC TRANSPORTER PERMEASE"/>
    <property type="match status" value="1"/>
</dbReference>
<dbReference type="GO" id="GO:0005576">
    <property type="term" value="C:extracellular region"/>
    <property type="evidence" value="ECO:0007669"/>
    <property type="project" value="TreeGrafter"/>
</dbReference>
<dbReference type="RefSeq" id="WP_038680503.1">
    <property type="nucleotide sequence ID" value="NZ_BJMC01000022.1"/>
</dbReference>
<keyword evidence="2" id="KW-0813">Transport</keyword>
<dbReference type="OrthoDB" id="9807888at2"/>
<dbReference type="InterPro" id="IPR018313">
    <property type="entry name" value="SBP_3_CS"/>
</dbReference>
<evidence type="ECO:0000256" key="5">
    <source>
        <dbReference type="SAM" id="MobiDB-lite"/>
    </source>
</evidence>
<evidence type="ECO:0000256" key="3">
    <source>
        <dbReference type="ARBA" id="ARBA00022729"/>
    </source>
</evidence>
<feature type="signal peptide" evidence="6">
    <location>
        <begin position="1"/>
        <end position="25"/>
    </location>
</feature>
<name>A0A0A1DLP4_NOCSI</name>
<dbReference type="PROSITE" id="PS01039">
    <property type="entry name" value="SBP_BACTERIAL_3"/>
    <property type="match status" value="1"/>
</dbReference>
<evidence type="ECO:0000256" key="2">
    <source>
        <dbReference type="ARBA" id="ARBA00022448"/>
    </source>
</evidence>
<dbReference type="HOGENOM" id="CLU_019602_18_4_11"/>
<dbReference type="EMBL" id="CP009896">
    <property type="protein sequence ID" value="AIY18346.1"/>
    <property type="molecule type" value="Genomic_DNA"/>
</dbReference>
<organism evidence="7 8">
    <name type="scientific">Nocardioides simplex</name>
    <name type="common">Arthrobacter simplex</name>
    <dbReference type="NCBI Taxonomy" id="2045"/>
    <lineage>
        <taxon>Bacteria</taxon>
        <taxon>Bacillati</taxon>
        <taxon>Actinomycetota</taxon>
        <taxon>Actinomycetes</taxon>
        <taxon>Propionibacteriales</taxon>
        <taxon>Nocardioidaceae</taxon>
        <taxon>Pimelobacter</taxon>
    </lineage>
</organism>
<dbReference type="eggNOG" id="COG0834">
    <property type="taxonomic scope" value="Bacteria"/>
</dbReference>
<evidence type="ECO:0000256" key="1">
    <source>
        <dbReference type="ARBA" id="ARBA00010333"/>
    </source>
</evidence>
<accession>A0A0A1DLP4</accession>